<protein>
    <recommendedName>
        <fullName evidence="4">CCHC-type domain-containing protein</fullName>
    </recommendedName>
</protein>
<dbReference type="GO" id="GO:0003676">
    <property type="term" value="F:nucleic acid binding"/>
    <property type="evidence" value="ECO:0007669"/>
    <property type="project" value="InterPro"/>
</dbReference>
<evidence type="ECO:0000256" key="1">
    <source>
        <dbReference type="SAM" id="MobiDB-lite"/>
    </source>
</evidence>
<dbReference type="GO" id="GO:0008270">
    <property type="term" value="F:zinc ion binding"/>
    <property type="evidence" value="ECO:0007669"/>
    <property type="project" value="InterPro"/>
</dbReference>
<evidence type="ECO:0000313" key="3">
    <source>
        <dbReference type="Proteomes" id="UP001280121"/>
    </source>
</evidence>
<feature type="compositionally biased region" description="Polar residues" evidence="1">
    <location>
        <begin position="65"/>
        <end position="74"/>
    </location>
</feature>
<keyword evidence="3" id="KW-1185">Reference proteome</keyword>
<reference evidence="2" key="1">
    <citation type="journal article" date="2023" name="Plant J.">
        <title>Genome sequences and population genomics provide insights into the demographic history, inbreeding, and mutation load of two 'living fossil' tree species of Dipteronia.</title>
        <authorList>
            <person name="Feng Y."/>
            <person name="Comes H.P."/>
            <person name="Chen J."/>
            <person name="Zhu S."/>
            <person name="Lu R."/>
            <person name="Zhang X."/>
            <person name="Li P."/>
            <person name="Qiu J."/>
            <person name="Olsen K.M."/>
            <person name="Qiu Y."/>
        </authorList>
    </citation>
    <scope>NUCLEOTIDE SEQUENCE</scope>
    <source>
        <strain evidence="2">KIB01</strain>
    </source>
</reference>
<sequence length="118" mass="13332">MGVNPVSDPEFWDIPDAIRNRNVLPYEKNNLSGRPNKLRIPSAGEKRKLHYYSKCGKKGHKKNTCQEPSSSTNKPAKKARSCSICKKEGHKRLKCPDKPPEPILINMEEQKIDGPPVI</sequence>
<accession>A0AAD9XKR8</accession>
<proteinExistence type="predicted"/>
<dbReference type="InterPro" id="IPR036875">
    <property type="entry name" value="Znf_CCHC_sf"/>
</dbReference>
<dbReference type="EMBL" id="JANJYI010000002">
    <property type="protein sequence ID" value="KAK2661083.1"/>
    <property type="molecule type" value="Genomic_DNA"/>
</dbReference>
<dbReference type="AlphaFoldDB" id="A0AAD9XKR8"/>
<dbReference type="Gene3D" id="4.10.60.10">
    <property type="entry name" value="Zinc finger, CCHC-type"/>
    <property type="match status" value="1"/>
</dbReference>
<organism evidence="2 3">
    <name type="scientific">Dipteronia dyeriana</name>
    <dbReference type="NCBI Taxonomy" id="168575"/>
    <lineage>
        <taxon>Eukaryota</taxon>
        <taxon>Viridiplantae</taxon>
        <taxon>Streptophyta</taxon>
        <taxon>Embryophyta</taxon>
        <taxon>Tracheophyta</taxon>
        <taxon>Spermatophyta</taxon>
        <taxon>Magnoliopsida</taxon>
        <taxon>eudicotyledons</taxon>
        <taxon>Gunneridae</taxon>
        <taxon>Pentapetalae</taxon>
        <taxon>rosids</taxon>
        <taxon>malvids</taxon>
        <taxon>Sapindales</taxon>
        <taxon>Sapindaceae</taxon>
        <taxon>Hippocastanoideae</taxon>
        <taxon>Acereae</taxon>
        <taxon>Dipteronia</taxon>
    </lineage>
</organism>
<evidence type="ECO:0008006" key="4">
    <source>
        <dbReference type="Google" id="ProtNLM"/>
    </source>
</evidence>
<dbReference type="Proteomes" id="UP001280121">
    <property type="component" value="Unassembled WGS sequence"/>
</dbReference>
<dbReference type="SUPFAM" id="SSF57756">
    <property type="entry name" value="Retrovirus zinc finger-like domains"/>
    <property type="match status" value="1"/>
</dbReference>
<evidence type="ECO:0000313" key="2">
    <source>
        <dbReference type="EMBL" id="KAK2661083.1"/>
    </source>
</evidence>
<name>A0AAD9XKR8_9ROSI</name>
<comment type="caution">
    <text evidence="2">The sequence shown here is derived from an EMBL/GenBank/DDBJ whole genome shotgun (WGS) entry which is preliminary data.</text>
</comment>
<feature type="region of interest" description="Disordered" evidence="1">
    <location>
        <begin position="57"/>
        <end position="118"/>
    </location>
</feature>
<gene>
    <name evidence="2" type="ORF">Ddye_007616</name>
</gene>